<dbReference type="RefSeq" id="WP_229667046.1">
    <property type="nucleotide sequence ID" value="NZ_BMLA01000001.1"/>
</dbReference>
<dbReference type="PANTHER" id="PTHR39188">
    <property type="entry name" value="MEMBRANE-ASSOCIATED ZINC METALLOPROTEASE M50B"/>
    <property type="match status" value="1"/>
</dbReference>
<comment type="caution">
    <text evidence="14">The sequence shown here is derived from an EMBL/GenBank/DDBJ whole genome shotgun (WGS) entry which is preliminary data.</text>
</comment>
<keyword evidence="15" id="KW-1185">Reference proteome</keyword>
<dbReference type="GO" id="GO:0008237">
    <property type="term" value="F:metallopeptidase activity"/>
    <property type="evidence" value="ECO:0007669"/>
    <property type="project" value="UniProtKB-KW"/>
</dbReference>
<keyword evidence="5 12" id="KW-0812">Transmembrane</keyword>
<evidence type="ECO:0000256" key="11">
    <source>
        <dbReference type="ARBA" id="ARBA00023136"/>
    </source>
</evidence>
<proteinExistence type="inferred from homology"/>
<keyword evidence="6" id="KW-0479">Metal-binding</keyword>
<reference evidence="14 15" key="1">
    <citation type="submission" date="2020-08" db="EMBL/GenBank/DDBJ databases">
        <title>Sequencing the genomes of 1000 actinobacteria strains.</title>
        <authorList>
            <person name="Klenk H.-P."/>
        </authorList>
    </citation>
    <scope>NUCLEOTIDE SEQUENCE [LARGE SCALE GENOMIC DNA]</scope>
    <source>
        <strain evidence="14 15">DSM 19079</strain>
    </source>
</reference>
<sequence>MAGAPVVLTPAWALVAAFVVLAFGPQVERALPRLGAGAWLVAGAYAVLLALSVLVHEIAHAVVGRAFGQRPHEIVLTLWGGHTQFRGAHAGPGGSVATALAGPAANLVLAALAWGAGEALDARGVTGLLLDVTVWANLLLAAFNALPGAPLDGGRMVESAVWAATGSRDRGVAAAGWAGRAVAVGLVLAVLVGPLLRGERPDLVMTVLLVWVALTLWRGASEAVERGRWGRRLERVRLDALRLPAVPVPLTASVAEALAAGGASAARVAVDDAGRPRGVVDLTAVQALDPAAAAATPVTAVCRAVGPEAVLDADALPAAGGDLVAALAALDGRPGGSALTETPVWVLTDAHGTVRGVLPRETLLTALTDARPTDPQEHRA</sequence>
<accession>A0A7W7L450</accession>
<evidence type="ECO:0000256" key="4">
    <source>
        <dbReference type="ARBA" id="ARBA00022670"/>
    </source>
</evidence>
<evidence type="ECO:0000256" key="8">
    <source>
        <dbReference type="ARBA" id="ARBA00022833"/>
    </source>
</evidence>
<evidence type="ECO:0000256" key="5">
    <source>
        <dbReference type="ARBA" id="ARBA00022692"/>
    </source>
</evidence>
<feature type="domain" description="Peptidase M50" evidence="13">
    <location>
        <begin position="129"/>
        <end position="168"/>
    </location>
</feature>
<evidence type="ECO:0000256" key="6">
    <source>
        <dbReference type="ARBA" id="ARBA00022723"/>
    </source>
</evidence>
<evidence type="ECO:0000256" key="12">
    <source>
        <dbReference type="SAM" id="Phobius"/>
    </source>
</evidence>
<keyword evidence="7" id="KW-0378">Hydrolase</keyword>
<feature type="transmembrane region" description="Helical" evidence="12">
    <location>
        <begin position="36"/>
        <end position="55"/>
    </location>
</feature>
<evidence type="ECO:0000313" key="14">
    <source>
        <dbReference type="EMBL" id="MBB4882661.1"/>
    </source>
</evidence>
<feature type="transmembrane region" description="Helical" evidence="12">
    <location>
        <begin position="177"/>
        <end position="196"/>
    </location>
</feature>
<evidence type="ECO:0000256" key="1">
    <source>
        <dbReference type="ARBA" id="ARBA00001947"/>
    </source>
</evidence>
<organism evidence="14 15">
    <name type="scientific">Micrococcus flavus</name>
    <dbReference type="NCBI Taxonomy" id="384602"/>
    <lineage>
        <taxon>Bacteria</taxon>
        <taxon>Bacillati</taxon>
        <taxon>Actinomycetota</taxon>
        <taxon>Actinomycetes</taxon>
        <taxon>Micrococcales</taxon>
        <taxon>Micrococcaceae</taxon>
        <taxon>Micrococcus</taxon>
    </lineage>
</organism>
<comment type="cofactor">
    <cofactor evidence="1">
        <name>Zn(2+)</name>
        <dbReference type="ChEBI" id="CHEBI:29105"/>
    </cofactor>
</comment>
<dbReference type="GO" id="GO:0006508">
    <property type="term" value="P:proteolysis"/>
    <property type="evidence" value="ECO:0007669"/>
    <property type="project" value="UniProtKB-KW"/>
</dbReference>
<dbReference type="GO" id="GO:0016020">
    <property type="term" value="C:membrane"/>
    <property type="evidence" value="ECO:0007669"/>
    <property type="project" value="UniProtKB-SubCell"/>
</dbReference>
<protein>
    <submittedName>
        <fullName evidence="14">Zn-dependent protease</fullName>
    </submittedName>
</protein>
<evidence type="ECO:0000256" key="10">
    <source>
        <dbReference type="ARBA" id="ARBA00023049"/>
    </source>
</evidence>
<dbReference type="AlphaFoldDB" id="A0A7W7L450"/>
<comment type="subcellular location">
    <subcellularLocation>
        <location evidence="2">Membrane</location>
        <topology evidence="2">Multi-pass membrane protein</topology>
    </subcellularLocation>
</comment>
<dbReference type="Pfam" id="PF02163">
    <property type="entry name" value="Peptidase_M50"/>
    <property type="match status" value="2"/>
</dbReference>
<dbReference type="InterPro" id="IPR008915">
    <property type="entry name" value="Peptidase_M50"/>
</dbReference>
<keyword evidence="10" id="KW-0482">Metalloprotease</keyword>
<dbReference type="EMBL" id="JACHMC010000001">
    <property type="protein sequence ID" value="MBB4882661.1"/>
    <property type="molecule type" value="Genomic_DNA"/>
</dbReference>
<evidence type="ECO:0000256" key="3">
    <source>
        <dbReference type="ARBA" id="ARBA00007931"/>
    </source>
</evidence>
<keyword evidence="4 14" id="KW-0645">Protease</keyword>
<keyword evidence="9 12" id="KW-1133">Transmembrane helix</keyword>
<comment type="similarity">
    <text evidence="3">Belongs to the peptidase M50B family.</text>
</comment>
<evidence type="ECO:0000256" key="9">
    <source>
        <dbReference type="ARBA" id="ARBA00022989"/>
    </source>
</evidence>
<dbReference type="Proteomes" id="UP000560081">
    <property type="component" value="Unassembled WGS sequence"/>
</dbReference>
<feature type="transmembrane region" description="Helical" evidence="12">
    <location>
        <begin position="203"/>
        <end position="220"/>
    </location>
</feature>
<feature type="domain" description="Peptidase M50" evidence="13">
    <location>
        <begin position="45"/>
        <end position="115"/>
    </location>
</feature>
<dbReference type="GO" id="GO:0046872">
    <property type="term" value="F:metal ion binding"/>
    <property type="evidence" value="ECO:0007669"/>
    <property type="project" value="UniProtKB-KW"/>
</dbReference>
<evidence type="ECO:0000259" key="13">
    <source>
        <dbReference type="Pfam" id="PF02163"/>
    </source>
</evidence>
<evidence type="ECO:0000256" key="7">
    <source>
        <dbReference type="ARBA" id="ARBA00022801"/>
    </source>
</evidence>
<evidence type="ECO:0000256" key="2">
    <source>
        <dbReference type="ARBA" id="ARBA00004141"/>
    </source>
</evidence>
<feature type="transmembrane region" description="Helical" evidence="12">
    <location>
        <begin position="128"/>
        <end position="146"/>
    </location>
</feature>
<name>A0A7W7L450_9MICC</name>
<feature type="transmembrane region" description="Helical" evidence="12">
    <location>
        <begin position="96"/>
        <end position="116"/>
    </location>
</feature>
<evidence type="ECO:0000313" key="15">
    <source>
        <dbReference type="Proteomes" id="UP000560081"/>
    </source>
</evidence>
<keyword evidence="11 12" id="KW-0472">Membrane</keyword>
<keyword evidence="8" id="KW-0862">Zinc</keyword>
<gene>
    <name evidence="14" type="ORF">BJ976_001012</name>
</gene>
<feature type="transmembrane region" description="Helical" evidence="12">
    <location>
        <begin position="6"/>
        <end position="24"/>
    </location>
</feature>
<dbReference type="PANTHER" id="PTHR39188:SF3">
    <property type="entry name" value="STAGE IV SPORULATION PROTEIN FB"/>
    <property type="match status" value="1"/>
</dbReference>